<evidence type="ECO:0000313" key="1">
    <source>
        <dbReference type="EMBL" id="AIQ68698.1"/>
    </source>
</evidence>
<keyword evidence="2" id="KW-1185">Reference proteome</keyword>
<dbReference type="HOGENOM" id="CLU_2827037_0_0_9"/>
<accession>A0A089MB38</accession>
<proteinExistence type="predicted"/>
<sequence length="66" mass="7905">MTPDIQELQHETMDQCQKYYDAVAEWLPMRGFIWLRNDETGQLMVYTRGEYTQQIMEFLKGLGEAR</sequence>
<dbReference type="STRING" id="189425.PGRAT_14560"/>
<protein>
    <submittedName>
        <fullName evidence="1">Uncharacterized protein</fullName>
    </submittedName>
</protein>
<dbReference type="Proteomes" id="UP000029500">
    <property type="component" value="Chromosome"/>
</dbReference>
<evidence type="ECO:0000313" key="2">
    <source>
        <dbReference type="Proteomes" id="UP000029500"/>
    </source>
</evidence>
<dbReference type="EMBL" id="CP009287">
    <property type="protein sequence ID" value="AIQ68698.1"/>
    <property type="molecule type" value="Genomic_DNA"/>
</dbReference>
<name>A0A089MB38_9BACL</name>
<dbReference type="RefSeq" id="WP_025706878.1">
    <property type="nucleotide sequence ID" value="NZ_CP009287.1"/>
</dbReference>
<dbReference type="KEGG" id="pgm:PGRAT_14560"/>
<reference evidence="1 2" key="1">
    <citation type="submission" date="2014-08" db="EMBL/GenBank/DDBJ databases">
        <title>Comparative genomics of the Paenibacillus odorifer group.</title>
        <authorList>
            <person name="den Bakker H.C."/>
            <person name="Tsai Y.-C."/>
            <person name="Martin N."/>
            <person name="Korlach J."/>
            <person name="Wiedmann M."/>
        </authorList>
    </citation>
    <scope>NUCLEOTIDE SEQUENCE [LARGE SCALE GENOMIC DNA]</scope>
    <source>
        <strain evidence="1 2">DSM 15220</strain>
    </source>
</reference>
<dbReference type="AlphaFoldDB" id="A0A089MB38"/>
<organism evidence="1 2">
    <name type="scientific">Paenibacillus graminis</name>
    <dbReference type="NCBI Taxonomy" id="189425"/>
    <lineage>
        <taxon>Bacteria</taxon>
        <taxon>Bacillati</taxon>
        <taxon>Bacillota</taxon>
        <taxon>Bacilli</taxon>
        <taxon>Bacillales</taxon>
        <taxon>Paenibacillaceae</taxon>
        <taxon>Paenibacillus</taxon>
    </lineage>
</organism>
<gene>
    <name evidence="1" type="ORF">PGRAT_14560</name>
</gene>